<dbReference type="InterPro" id="IPR001375">
    <property type="entry name" value="Peptidase_S9_cat"/>
</dbReference>
<dbReference type="AlphaFoldDB" id="A0A9J9HCY1"/>
<accession>A0A9J9HCY1</accession>
<dbReference type="KEGG" id="swi:Swit_3040"/>
<keyword evidence="4" id="KW-1185">Reference proteome</keyword>
<dbReference type="EMBL" id="CP000699">
    <property type="protein sequence ID" value="ABQ69390.1"/>
    <property type="molecule type" value="Genomic_DNA"/>
</dbReference>
<dbReference type="SUPFAM" id="SSF82171">
    <property type="entry name" value="DPP6 N-terminal domain-like"/>
    <property type="match status" value="1"/>
</dbReference>
<dbReference type="PANTHER" id="PTHR42776:SF27">
    <property type="entry name" value="DIPEPTIDYL PEPTIDASE FAMILY MEMBER 6"/>
    <property type="match status" value="1"/>
</dbReference>
<organism evidence="3 4">
    <name type="scientific">Rhizorhabdus wittichii (strain DSM 6014 / CCUG 31198 / JCM 15750 / NBRC 105917 / EY 4224 / RW1)</name>
    <name type="common">Sphingomonas wittichii</name>
    <dbReference type="NCBI Taxonomy" id="392499"/>
    <lineage>
        <taxon>Bacteria</taxon>
        <taxon>Pseudomonadati</taxon>
        <taxon>Pseudomonadota</taxon>
        <taxon>Alphaproteobacteria</taxon>
        <taxon>Sphingomonadales</taxon>
        <taxon>Sphingomonadaceae</taxon>
        <taxon>Rhizorhabdus</taxon>
    </lineage>
</organism>
<evidence type="ECO:0000256" key="1">
    <source>
        <dbReference type="ARBA" id="ARBA00022801"/>
    </source>
</evidence>
<dbReference type="GO" id="GO:0004252">
    <property type="term" value="F:serine-type endopeptidase activity"/>
    <property type="evidence" value="ECO:0007669"/>
    <property type="project" value="TreeGrafter"/>
</dbReference>
<dbReference type="Gene3D" id="3.40.50.1820">
    <property type="entry name" value="alpha/beta hydrolase"/>
    <property type="match status" value="1"/>
</dbReference>
<dbReference type="Pfam" id="PF00326">
    <property type="entry name" value="Peptidase_S9"/>
    <property type="match status" value="1"/>
</dbReference>
<dbReference type="Gene3D" id="2.120.10.30">
    <property type="entry name" value="TolB, C-terminal domain"/>
    <property type="match status" value="2"/>
</dbReference>
<evidence type="ECO:0000313" key="4">
    <source>
        <dbReference type="Proteomes" id="UP000001989"/>
    </source>
</evidence>
<dbReference type="Proteomes" id="UP000001989">
    <property type="component" value="Chromosome"/>
</dbReference>
<sequence length="678" mass="74287">MTKLLVRLFLLTWVMAGSPGLYARGFEASDSMNIVGMKHPQIAPDGARASIIVSKADIEANRFTAELRVVDTRTGQEILALDPAWEVSESRWAPDGQQLAIIAKRAGVKEAVAQIYVLDIKSPTPRQITQASDGIVQLAWGPDGKSVAYGREEALGLPKVDGKLVSFEVKERGYLATEPRKRIQLWIAQADGSGEKQLTRGNWTLQVPYKGSGPAILPFAWFPDGKSIVVATQAEPDVNSLERALRIVDVATGEVHSLLEPDARAINPVVSPDGREVAYWEYPRYGDAFSFSVRVVDVASRTVRASPPQPLDHNLSLARWFPKGGDILVGGDDSDRTSLWIQRRAAPPIKVDTGNLDLAMHFRVRADMSATGAIVFVASSPQSPFELYFMANANARPRRLTDYNAAARALELGSANMLRWRTHDGFEANGVVTVPYGFQANRRYPLVIVSHGGPMQASTLKWNSFTQELAARGWIVFEPNYRGSDNLGRNYQVAIVGDMGAGPARDVMAGLGELKRQFPIDADRIAVTGESYGGYMSGWLISHYQGWRAAVLGAPLLDIADFADLADVGDLAGSRFSGASPWEPGGQAVNQSQSPIYASAAVKTPTLFLTTTFDHRVPVVSSHRMFQALRQNKVETRFFIYPVEGHGTSDPVRELDWNKRWMDWIAGHFDGAPGEKGK</sequence>
<feature type="domain" description="Peptidase S9 prolyl oligopeptidase catalytic" evidence="2">
    <location>
        <begin position="467"/>
        <end position="670"/>
    </location>
</feature>
<dbReference type="InterPro" id="IPR029058">
    <property type="entry name" value="AB_hydrolase_fold"/>
</dbReference>
<evidence type="ECO:0000259" key="2">
    <source>
        <dbReference type="Pfam" id="PF00326"/>
    </source>
</evidence>
<dbReference type="PANTHER" id="PTHR42776">
    <property type="entry name" value="SERINE PEPTIDASE S9 FAMILY MEMBER"/>
    <property type="match status" value="1"/>
</dbReference>
<protein>
    <submittedName>
        <fullName evidence="3">Peptidase S9, prolyl oligopeptidase active site domain protein</fullName>
    </submittedName>
</protein>
<dbReference type="GO" id="GO:0006508">
    <property type="term" value="P:proteolysis"/>
    <property type="evidence" value="ECO:0007669"/>
    <property type="project" value="InterPro"/>
</dbReference>
<name>A0A9J9HCY1_RHIWR</name>
<proteinExistence type="predicted"/>
<dbReference type="SUPFAM" id="SSF53474">
    <property type="entry name" value="alpha/beta-Hydrolases"/>
    <property type="match status" value="1"/>
</dbReference>
<dbReference type="InterPro" id="IPR011042">
    <property type="entry name" value="6-blade_b-propeller_TolB-like"/>
</dbReference>
<reference evidence="3 4" key="1">
    <citation type="journal article" date="2010" name="J. Bacteriol.">
        <title>Genome sequence of the dioxin-mineralizing bacterium Sphingomonas wittichii RW1.</title>
        <authorList>
            <person name="Miller T.R."/>
            <person name="Delcher A.L."/>
            <person name="Salzberg S.L."/>
            <person name="Saunders E."/>
            <person name="Detter J.C."/>
            <person name="Halden R.U."/>
        </authorList>
    </citation>
    <scope>NUCLEOTIDE SEQUENCE [LARGE SCALE GENOMIC DNA]</scope>
    <source>
        <strain evidence="4">DSM 6014 / CCUG 31198 / JCM 15750 / NBRC 105917 / EY 4224 / RW1</strain>
    </source>
</reference>
<gene>
    <name evidence="3" type="ordered locus">Swit_3040</name>
</gene>
<keyword evidence="1" id="KW-0378">Hydrolase</keyword>
<evidence type="ECO:0000313" key="3">
    <source>
        <dbReference type="EMBL" id="ABQ69390.1"/>
    </source>
</evidence>